<dbReference type="InterPro" id="IPR004942">
    <property type="entry name" value="Roadblock/LAMTOR2_dom"/>
</dbReference>
<dbReference type="SUPFAM" id="SSF103196">
    <property type="entry name" value="Roadblock/LC7 domain"/>
    <property type="match status" value="1"/>
</dbReference>
<dbReference type="AlphaFoldDB" id="A6GHC2"/>
<protein>
    <recommendedName>
        <fullName evidence="1">Roadblock/LAMTOR2 domain-containing protein</fullName>
    </recommendedName>
</protein>
<dbReference type="SMART" id="SM00960">
    <property type="entry name" value="Robl_LC7"/>
    <property type="match status" value="1"/>
</dbReference>
<dbReference type="Proteomes" id="UP000005801">
    <property type="component" value="Unassembled WGS sequence"/>
</dbReference>
<evidence type="ECO:0000313" key="3">
    <source>
        <dbReference type="Proteomes" id="UP000005801"/>
    </source>
</evidence>
<gene>
    <name evidence="2" type="ORF">PPSIR1_35477</name>
</gene>
<accession>A6GHC2</accession>
<dbReference type="Gene3D" id="3.30.450.30">
    <property type="entry name" value="Dynein light chain 2a, cytoplasmic"/>
    <property type="match status" value="1"/>
</dbReference>
<dbReference type="eggNOG" id="COG2018">
    <property type="taxonomic scope" value="Bacteria"/>
</dbReference>
<proteinExistence type="predicted"/>
<comment type="caution">
    <text evidence="2">The sequence shown here is derived from an EMBL/GenBank/DDBJ whole genome shotgun (WGS) entry which is preliminary data.</text>
</comment>
<dbReference type="EMBL" id="ABCS01000117">
    <property type="protein sequence ID" value="EDM74737.1"/>
    <property type="molecule type" value="Genomic_DNA"/>
</dbReference>
<reference evidence="2 3" key="1">
    <citation type="submission" date="2007-06" db="EMBL/GenBank/DDBJ databases">
        <authorList>
            <person name="Shimkets L."/>
            <person name="Ferriera S."/>
            <person name="Johnson J."/>
            <person name="Kravitz S."/>
            <person name="Beeson K."/>
            <person name="Sutton G."/>
            <person name="Rogers Y.-H."/>
            <person name="Friedman R."/>
            <person name="Frazier M."/>
            <person name="Venter J.C."/>
        </authorList>
    </citation>
    <scope>NUCLEOTIDE SEQUENCE [LARGE SCALE GENOMIC DNA]</scope>
    <source>
        <strain evidence="2 3">SIR-1</strain>
    </source>
</reference>
<name>A6GHC2_9BACT</name>
<sequence>MAATLIELPMDEILRTIVEKTPSAKGAILMGFDGISVEQWVHPDHEDDTDIESMAMEFSFRFMELRDAANSLGMGGLSDITLKGEYGTVIVRVMSEEYFVAVMLGSPGHMGKGRWMLRSQAKALNADLYR</sequence>
<dbReference type="RefSeq" id="WP_006976109.1">
    <property type="nucleotide sequence ID" value="NZ_ABCS01000117.1"/>
</dbReference>
<dbReference type="STRING" id="391625.PPSIR1_35477"/>
<keyword evidence="3" id="KW-1185">Reference proteome</keyword>
<evidence type="ECO:0000259" key="1">
    <source>
        <dbReference type="SMART" id="SM00960"/>
    </source>
</evidence>
<evidence type="ECO:0000313" key="2">
    <source>
        <dbReference type="EMBL" id="EDM74737.1"/>
    </source>
</evidence>
<feature type="domain" description="Roadblock/LAMTOR2" evidence="1">
    <location>
        <begin position="10"/>
        <end position="104"/>
    </location>
</feature>
<organism evidence="2 3">
    <name type="scientific">Plesiocystis pacifica SIR-1</name>
    <dbReference type="NCBI Taxonomy" id="391625"/>
    <lineage>
        <taxon>Bacteria</taxon>
        <taxon>Pseudomonadati</taxon>
        <taxon>Myxococcota</taxon>
        <taxon>Polyangia</taxon>
        <taxon>Nannocystales</taxon>
        <taxon>Nannocystaceae</taxon>
        <taxon>Plesiocystis</taxon>
    </lineage>
</organism>